<protein>
    <submittedName>
        <fullName evidence="1">Uncharacterized protein</fullName>
    </submittedName>
</protein>
<name>A0A8D9S4F5_LIMRT</name>
<evidence type="ECO:0000313" key="1">
    <source>
        <dbReference type="EMBL" id="EEI65119.1"/>
    </source>
</evidence>
<evidence type="ECO:0000313" key="2">
    <source>
        <dbReference type="Proteomes" id="UP000003419"/>
    </source>
</evidence>
<comment type="caution">
    <text evidence="1">The sequence shown here is derived from an EMBL/GenBank/DDBJ whole genome shotgun (WGS) entry which is preliminary data.</text>
</comment>
<organism evidence="1 2">
    <name type="scientific">Limosilactobacillus reuteri CF48-3A</name>
    <dbReference type="NCBI Taxonomy" id="525341"/>
    <lineage>
        <taxon>Bacteria</taxon>
        <taxon>Bacillati</taxon>
        <taxon>Bacillota</taxon>
        <taxon>Bacilli</taxon>
        <taxon>Lactobacillales</taxon>
        <taxon>Lactobacillaceae</taxon>
        <taxon>Limosilactobacillus</taxon>
    </lineage>
</organism>
<sequence length="136" mass="15524">MKKMKINIQYPPLIEQAYNHLLSIGLHPNKDKLYKMLVVEGMIDELGNPTKRAIDEGLIEVAENNQIERFKAGNPLFAHIPDEHFKVHKGQVLIDCYALKTVSTTVLNDPEATAEQKENAQSLLDKVNNLDHNEWH</sequence>
<dbReference type="Proteomes" id="UP000003419">
    <property type="component" value="Unassembled WGS sequence"/>
</dbReference>
<proteinExistence type="predicted"/>
<reference evidence="1 2" key="1">
    <citation type="submission" date="2009-01" db="EMBL/GenBank/DDBJ databases">
        <authorList>
            <person name="Qin X."/>
            <person name="Bachman B."/>
            <person name="Battles P."/>
            <person name="Bell A."/>
            <person name="Bess C."/>
            <person name="Bickham C."/>
            <person name="Chaboub L."/>
            <person name="Chen D."/>
            <person name="Coyle M."/>
            <person name="Deiros D.R."/>
            <person name="Dinh H."/>
            <person name="Forbes L."/>
            <person name="Fowler G."/>
            <person name="Francisco L."/>
            <person name="Fu Q."/>
            <person name="Gubbala S."/>
            <person name="Hale W."/>
            <person name="Han Y."/>
            <person name="Hemphill L."/>
            <person name="Highlander S.K."/>
            <person name="Hirani K."/>
            <person name="Hogues M."/>
            <person name="Jackson L."/>
            <person name="Jakkamsetti A."/>
            <person name="Javaid M."/>
            <person name="Jiang H."/>
            <person name="Korchina V."/>
            <person name="Kovar C."/>
            <person name="Lara F."/>
            <person name="Lee S."/>
            <person name="Mata R."/>
            <person name="Mathew T."/>
            <person name="Moen C."/>
            <person name="Morales K."/>
            <person name="Munidasa M."/>
            <person name="Nazareth L."/>
            <person name="Ngo R."/>
            <person name="Nguyen L."/>
            <person name="Okwuonu G."/>
            <person name="Ongeri F."/>
            <person name="Patil S."/>
            <person name="Petrosino J."/>
            <person name="Pham C."/>
            <person name="Pham P."/>
            <person name="Pu L.-L."/>
            <person name="Puazo M."/>
            <person name="Raj R."/>
            <person name="Reid J."/>
            <person name="Rouhana J."/>
            <person name="Saada N."/>
            <person name="Shang Y."/>
            <person name="Simmons D."/>
            <person name="Thornton R."/>
            <person name="Warren J."/>
            <person name="Weissenberger G."/>
            <person name="Zhang J."/>
            <person name="Zhang L."/>
            <person name="Zhou C."/>
            <person name="Zhu D."/>
            <person name="Muzny D."/>
            <person name="Worley K."/>
            <person name="Gibbs R."/>
        </authorList>
    </citation>
    <scope>NUCLEOTIDE SEQUENCE [LARGE SCALE GENOMIC DNA]</scope>
    <source>
        <strain evidence="1 2">CF48-3A</strain>
    </source>
</reference>
<accession>A0A8D9S4F5</accession>
<dbReference type="AlphaFoldDB" id="A0A8D9S4F5"/>
<dbReference type="EMBL" id="ACHG01000161">
    <property type="protein sequence ID" value="EEI65119.1"/>
    <property type="molecule type" value="Genomic_DNA"/>
</dbReference>
<gene>
    <name evidence="1" type="ORF">HMPREF0534_1559</name>
</gene>